<dbReference type="SUPFAM" id="SSF52058">
    <property type="entry name" value="L domain-like"/>
    <property type="match status" value="2"/>
</dbReference>
<dbReference type="PRINTS" id="PR00364">
    <property type="entry name" value="DISEASERSIST"/>
</dbReference>
<dbReference type="SMART" id="SM00382">
    <property type="entry name" value="AAA"/>
    <property type="match status" value="2"/>
</dbReference>
<proteinExistence type="inferred from homology"/>
<dbReference type="Pfam" id="PF00931">
    <property type="entry name" value="NB-ARC"/>
    <property type="match status" value="2"/>
</dbReference>
<dbReference type="Gene3D" id="3.40.50.300">
    <property type="entry name" value="P-loop containing nucleotide triphosphate hydrolases"/>
    <property type="match status" value="2"/>
</dbReference>
<feature type="domain" description="AAA+ ATPase" evidence="7">
    <location>
        <begin position="194"/>
        <end position="368"/>
    </location>
</feature>
<dbReference type="PANTHER" id="PTHR23155">
    <property type="entry name" value="DISEASE RESISTANCE PROTEIN RP"/>
    <property type="match status" value="1"/>
</dbReference>
<protein>
    <recommendedName>
        <fullName evidence="7">AAA+ ATPase domain-containing protein</fullName>
    </recommendedName>
</protein>
<dbReference type="InterPro" id="IPR003593">
    <property type="entry name" value="AAA+_ATPase"/>
</dbReference>
<dbReference type="InterPro" id="IPR027417">
    <property type="entry name" value="P-loop_NTPase"/>
</dbReference>
<dbReference type="InterPro" id="IPR042197">
    <property type="entry name" value="Apaf_helical"/>
</dbReference>
<evidence type="ECO:0000313" key="9">
    <source>
        <dbReference type="Proteomes" id="UP000026961"/>
    </source>
</evidence>
<dbReference type="Gene3D" id="1.20.5.4130">
    <property type="match status" value="2"/>
</dbReference>
<feature type="domain" description="AAA+ ATPase" evidence="7">
    <location>
        <begin position="1161"/>
        <end position="1323"/>
    </location>
</feature>
<name>A0A0E0A5D0_9ORYZ</name>
<keyword evidence="3" id="KW-0677">Repeat</keyword>
<sequence>MEGAIFSVAEGTVRSLLSKLSSLLSQESWFVRGVHGDIQYIKDELESMNAFLRYLTVLEDHDTQVRIWMKQVREIAYDAEDCIDQFTHHLGESSGIGFLYQLIYILGKLCCCRRIAMQLQELKARAQDVSERRSRYGVMLPKTTLQGAGPRLTRHASRHLDPQLHALFTEEAQLVGLDEPRDKLVRWVMEADPCRRVLAIVGFGGLGKTTLARMVCENPMVKGADFHCCPLFIVSQTFNIRTLFQYMIRELIQRPNKAMAVAGGKHGHTMDGNMDGMERWEVAVLAEKVRQYLLDKRYIVIFDDIWTISAWESIRCALPDNKKGSRVIITTRNEDVANTCCSGPQDQVYKMQRLSDAASRELFFKRIFGSADISSNEELEEVSNSILKKCGGLPLAIVSIGSLVASKTNRTKEEWQKICDNLGSELETNPTLEVAKQVLTLSYNDLPYHLKACFLYLSIFPENYVIRRGPLVRRWIAEGFVNQRHGLSMEEVAESYFDEFVARSIVQPVRIDWSGKVRTCRVHDMMLEVIISKSLEENFASFLCDNGHPLVCHDKIRRLSIHNSHNSVQRTRVSVSHVRSFTMSASVEEVPMFFPQMRLLRVLDLQGSSCLNNSTLNYICKFYQLKYLTLRKTNICKLPRLIGNLKYLETLDIRATRIKRLPASASNLSCLKHLLVGHKVQLTRTTSVKCFRPDSGLEMTAGVVKNMMALQSLAHIVVKERPAVLSEIGQLQKLQKLNVLFRGVEENWNAFLQSLVKLTGSLRSLSIHILDEKEHSSSLEYLACIAESPPLFIRNFSLKGKLQRLPPWIPSLRNVSRITFRDTGLHAEAIGVLGDLPNLLCLKLYQRSYADDHIFFAHGNFLKLRMLVIDNMENIRNVHFEKGSVPNLEWLTIAFLREPKDGITGLENLLKLKEIEFFGDIILSMVTKVASCMKAHPNRPRVIGDKWNNVTEKSMEGAIVSLTEGAVRGLLRKLAGVLAQESSPAQRVHGEVQYIKDELESMNAFLRSVSTSPEDAAAAAAAGHDDQVRVWMKQVREIAYDAEDCIDVFVRSRSHPAAAAAGVEGRLVASLRRFVRLLAGALGVGGGGLRELKARARDAGERRTRYGVSLAAAAVRGGGGSSSSGRLDPRLHALFTEEAQLVGIEGPREELVGWVMEEEPRLRVLAVVGFGGLGKTTLARMVCGSPRVKGAADFQCSPPLVVVSQTFSITALFQHLLRELIQRPRKAMAAVAAAAGGGGDRVAYDALQGMERYIVILDDIWSSSAWESIKCAFPDNKKGSRIIVTTRNEDVAYTCCCRPQDRIYKIQRLSDAASRELFLKRIFGMADAGAPDDDELKQVSDSILKKCGGLPLAIVSIGSLLASKPNRSKEEWQKVCDNLGSELGSNPTLEGTKQVLTLSYNDLPYHLKACFLYLSIFPENHVIKRGPLVRMWIAEGFVTQRHGLSMEQVGERYFDEFVSRSMVHPVRIDWSGKVRSCKVHDIMLEVIVSKSLEENFASFFCDNGTELVSHDKIRRLSIRSSSYSSAQRTSNSVAHVRTFRMSPSIDNIPFFFPQLRLLRVLDMQGSRCMSNKNLDCICRFFQLKYLSLRNTSVSILPRLIGNLNHLETLDIRETLIKKLPSSAANLTCLKHLLAGHKEQLTRTSSVKFLRPSSGLEMSHVMVRNMARLQSLVHVEIKEHPSVFQEIALLQNLRKLSVLFHGIEVNWKPFLELLNKLSGSVRSLSIDIFDTQGNISISSLEMLSSLVSPPIFITSFSMTGKLGSLPPWVASLRSVSRLTLRRSQLRADAIHVLGGLQNLLCLKLYHKSYADDRLVFQRGGFARVKLLIVDNLVNLEKLHFDEGSVPNLERLTLSFLREPKDGISGLNNLLKLKEVEFFGNIISSVVSKVVSCVKDHPNHPRVVGDKWNIVTSRSCRLQPSAPAMAAAEDVPGRDSGRMRMCRRFKGSG</sequence>
<evidence type="ECO:0000256" key="6">
    <source>
        <dbReference type="ARBA" id="ARBA00023054"/>
    </source>
</evidence>
<dbReference type="Pfam" id="PF18052">
    <property type="entry name" value="Rx_N"/>
    <property type="match status" value="2"/>
</dbReference>
<dbReference type="Gene3D" id="1.10.10.10">
    <property type="entry name" value="Winged helix-like DNA-binding domain superfamily/Winged helix DNA-binding domain"/>
    <property type="match status" value="2"/>
</dbReference>
<keyword evidence="9" id="KW-1185">Reference proteome</keyword>
<dbReference type="FunFam" id="1.10.10.10:FF:000322">
    <property type="entry name" value="Probable disease resistance protein At1g63360"/>
    <property type="match status" value="2"/>
</dbReference>
<dbReference type="InterPro" id="IPR002182">
    <property type="entry name" value="NB-ARC"/>
</dbReference>
<evidence type="ECO:0000256" key="2">
    <source>
        <dbReference type="ARBA" id="ARBA00022614"/>
    </source>
</evidence>
<keyword evidence="5" id="KW-0611">Plant defense</keyword>
<reference evidence="8" key="2">
    <citation type="submission" date="2018-05" db="EMBL/GenBank/DDBJ databases">
        <title>OgluRS3 (Oryza glumaepatula Reference Sequence Version 3).</title>
        <authorList>
            <person name="Zhang J."/>
            <person name="Kudrna D."/>
            <person name="Lee S."/>
            <person name="Talag J."/>
            <person name="Welchert J."/>
            <person name="Wing R.A."/>
        </authorList>
    </citation>
    <scope>NUCLEOTIDE SEQUENCE [LARGE SCALE GENOMIC DNA]</scope>
</reference>
<evidence type="ECO:0000256" key="3">
    <source>
        <dbReference type="ARBA" id="ARBA00022737"/>
    </source>
</evidence>
<dbReference type="SUPFAM" id="SSF52540">
    <property type="entry name" value="P-loop containing nucleoside triphosphate hydrolases"/>
    <property type="match status" value="2"/>
</dbReference>
<accession>A0A0E0A5D0</accession>
<comment type="similarity">
    <text evidence="1">Belongs to the disease resistance NB-LRR family.</text>
</comment>
<dbReference type="InterPro" id="IPR055414">
    <property type="entry name" value="LRR_R13L4/SHOC2-like"/>
</dbReference>
<evidence type="ECO:0000256" key="4">
    <source>
        <dbReference type="ARBA" id="ARBA00022741"/>
    </source>
</evidence>
<dbReference type="GO" id="GO:0042742">
    <property type="term" value="P:defense response to bacterium"/>
    <property type="evidence" value="ECO:0007669"/>
    <property type="project" value="UniProtKB-ARBA"/>
</dbReference>
<reference evidence="8" key="1">
    <citation type="submission" date="2015-04" db="UniProtKB">
        <authorList>
            <consortium name="EnsemblPlants"/>
        </authorList>
    </citation>
    <scope>IDENTIFICATION</scope>
</reference>
<dbReference type="Gene3D" id="3.80.10.10">
    <property type="entry name" value="Ribonuclease Inhibitor"/>
    <property type="match status" value="2"/>
</dbReference>
<dbReference type="Pfam" id="PF23559">
    <property type="entry name" value="WHD_DRP"/>
    <property type="match status" value="2"/>
</dbReference>
<evidence type="ECO:0000256" key="5">
    <source>
        <dbReference type="ARBA" id="ARBA00022821"/>
    </source>
</evidence>
<dbReference type="InterPro" id="IPR038005">
    <property type="entry name" value="RX-like_CC"/>
</dbReference>
<organism evidence="8">
    <name type="scientific">Oryza glumipatula</name>
    <dbReference type="NCBI Taxonomy" id="40148"/>
    <lineage>
        <taxon>Eukaryota</taxon>
        <taxon>Viridiplantae</taxon>
        <taxon>Streptophyta</taxon>
        <taxon>Embryophyta</taxon>
        <taxon>Tracheophyta</taxon>
        <taxon>Spermatophyta</taxon>
        <taxon>Magnoliopsida</taxon>
        <taxon>Liliopsida</taxon>
        <taxon>Poales</taxon>
        <taxon>Poaceae</taxon>
        <taxon>BOP clade</taxon>
        <taxon>Oryzoideae</taxon>
        <taxon>Oryzeae</taxon>
        <taxon>Oryzinae</taxon>
        <taxon>Oryza</taxon>
    </lineage>
</organism>
<dbReference type="Gene3D" id="1.10.8.430">
    <property type="entry name" value="Helical domain of apoptotic protease-activating factors"/>
    <property type="match status" value="2"/>
</dbReference>
<dbReference type="PANTHER" id="PTHR23155:SF1205">
    <property type="entry name" value="DISEASE RESISTANCE PROTEIN RPM1"/>
    <property type="match status" value="1"/>
</dbReference>
<dbReference type="Gramene" id="OGLUM06G03980.2">
    <property type="protein sequence ID" value="OGLUM06G03980.2"/>
    <property type="gene ID" value="OGLUM06G03980"/>
</dbReference>
<dbReference type="Pfam" id="PF23598">
    <property type="entry name" value="LRR_14"/>
    <property type="match status" value="2"/>
</dbReference>
<keyword evidence="6" id="KW-0175">Coiled coil</keyword>
<evidence type="ECO:0000313" key="8">
    <source>
        <dbReference type="EnsemblPlants" id="OGLUM06G03980.2"/>
    </source>
</evidence>
<dbReference type="GO" id="GO:0002758">
    <property type="term" value="P:innate immune response-activating signaling pathway"/>
    <property type="evidence" value="ECO:0007669"/>
    <property type="project" value="UniProtKB-ARBA"/>
</dbReference>
<dbReference type="STRING" id="40148.A0A0E0A5D0"/>
<dbReference type="CDD" id="cd14798">
    <property type="entry name" value="RX-CC_like"/>
    <property type="match status" value="2"/>
</dbReference>
<dbReference type="Proteomes" id="UP000026961">
    <property type="component" value="Chromosome 6"/>
</dbReference>
<dbReference type="InterPro" id="IPR036388">
    <property type="entry name" value="WH-like_DNA-bd_sf"/>
</dbReference>
<dbReference type="InterPro" id="IPR041118">
    <property type="entry name" value="Rx_N"/>
</dbReference>
<keyword evidence="2" id="KW-0433">Leucine-rich repeat</keyword>
<evidence type="ECO:0000259" key="7">
    <source>
        <dbReference type="SMART" id="SM00382"/>
    </source>
</evidence>
<evidence type="ECO:0000256" key="1">
    <source>
        <dbReference type="ARBA" id="ARBA00008894"/>
    </source>
</evidence>
<dbReference type="GO" id="GO:0009626">
    <property type="term" value="P:plant-type hypersensitive response"/>
    <property type="evidence" value="ECO:0007669"/>
    <property type="project" value="UniProtKB-ARBA"/>
</dbReference>
<dbReference type="GO" id="GO:0043531">
    <property type="term" value="F:ADP binding"/>
    <property type="evidence" value="ECO:0007669"/>
    <property type="project" value="InterPro"/>
</dbReference>
<dbReference type="eggNOG" id="KOG4658">
    <property type="taxonomic scope" value="Eukaryota"/>
</dbReference>
<dbReference type="InterPro" id="IPR032675">
    <property type="entry name" value="LRR_dom_sf"/>
</dbReference>
<keyword evidence="4" id="KW-0547">Nucleotide-binding</keyword>
<dbReference type="InterPro" id="IPR058922">
    <property type="entry name" value="WHD_DRP"/>
</dbReference>
<dbReference type="InterPro" id="IPR044974">
    <property type="entry name" value="Disease_R_plants"/>
</dbReference>
<dbReference type="EnsemblPlants" id="OGLUM06G03980.2">
    <property type="protein sequence ID" value="OGLUM06G03980.2"/>
    <property type="gene ID" value="OGLUM06G03980"/>
</dbReference>